<protein>
    <submittedName>
        <fullName evidence="2">Uncharacterized protein</fullName>
    </submittedName>
</protein>
<evidence type="ECO:0000313" key="2">
    <source>
        <dbReference type="EMBL" id="OQS07860.1"/>
    </source>
</evidence>
<evidence type="ECO:0000313" key="3">
    <source>
        <dbReference type="Proteomes" id="UP000243217"/>
    </source>
</evidence>
<dbReference type="EMBL" id="JNBS01000049">
    <property type="protein sequence ID" value="OQS07860.1"/>
    <property type="molecule type" value="Genomic_DNA"/>
</dbReference>
<keyword evidence="1" id="KW-0472">Membrane</keyword>
<dbReference type="Pfam" id="PF15938">
    <property type="entry name" value="DUF4750"/>
    <property type="match status" value="1"/>
</dbReference>
<dbReference type="InterPro" id="IPR031851">
    <property type="entry name" value="DUF4750"/>
</dbReference>
<sequence length="89" mass="10003">MNIESGSSAIVRGAYLVGAVGIVLITLAIGWICVWKFMLSRMKLVRELLDLNSTTPLAPQASFDERLKQYKENPMKRRTGSTLMSRQED</sequence>
<name>A0A1W0ACV4_9STRA</name>
<comment type="caution">
    <text evidence="2">The sequence shown here is derived from an EMBL/GenBank/DDBJ whole genome shotgun (WGS) entry which is preliminary data.</text>
</comment>
<organism evidence="2 3">
    <name type="scientific">Thraustotheca clavata</name>
    <dbReference type="NCBI Taxonomy" id="74557"/>
    <lineage>
        <taxon>Eukaryota</taxon>
        <taxon>Sar</taxon>
        <taxon>Stramenopiles</taxon>
        <taxon>Oomycota</taxon>
        <taxon>Saprolegniomycetes</taxon>
        <taxon>Saprolegniales</taxon>
        <taxon>Achlyaceae</taxon>
        <taxon>Thraustotheca</taxon>
    </lineage>
</organism>
<feature type="transmembrane region" description="Helical" evidence="1">
    <location>
        <begin position="15"/>
        <end position="39"/>
    </location>
</feature>
<keyword evidence="3" id="KW-1185">Reference proteome</keyword>
<dbReference type="OrthoDB" id="25586at2759"/>
<gene>
    <name evidence="2" type="ORF">THRCLA_20045</name>
</gene>
<keyword evidence="1" id="KW-0812">Transmembrane</keyword>
<keyword evidence="1" id="KW-1133">Transmembrane helix</keyword>
<dbReference type="AlphaFoldDB" id="A0A1W0ACV4"/>
<evidence type="ECO:0000256" key="1">
    <source>
        <dbReference type="SAM" id="Phobius"/>
    </source>
</evidence>
<dbReference type="Proteomes" id="UP000243217">
    <property type="component" value="Unassembled WGS sequence"/>
</dbReference>
<accession>A0A1W0ACV4</accession>
<reference evidence="2 3" key="1">
    <citation type="journal article" date="2014" name="Genome Biol. Evol.">
        <title>The secreted proteins of Achlya hypogyna and Thraustotheca clavata identify the ancestral oomycete secretome and reveal gene acquisitions by horizontal gene transfer.</title>
        <authorList>
            <person name="Misner I."/>
            <person name="Blouin N."/>
            <person name="Leonard G."/>
            <person name="Richards T.A."/>
            <person name="Lane C.E."/>
        </authorList>
    </citation>
    <scope>NUCLEOTIDE SEQUENCE [LARGE SCALE GENOMIC DNA]</scope>
    <source>
        <strain evidence="2 3">ATCC 34112</strain>
    </source>
</reference>
<proteinExistence type="predicted"/>